<keyword evidence="2" id="KW-0479">Metal-binding</keyword>
<reference evidence="7" key="1">
    <citation type="submission" date="2023-10" db="EMBL/GenBank/DDBJ databases">
        <authorList>
            <person name="Chen Y."/>
            <person name="Shah S."/>
            <person name="Dougan E. K."/>
            <person name="Thang M."/>
            <person name="Chan C."/>
        </authorList>
    </citation>
    <scope>NUCLEOTIDE SEQUENCE [LARGE SCALE GENOMIC DNA]</scope>
</reference>
<keyword evidence="3" id="KW-0677">Repeat</keyword>
<feature type="domain" description="EF-hand" evidence="6">
    <location>
        <begin position="117"/>
        <end position="152"/>
    </location>
</feature>
<evidence type="ECO:0000313" key="7">
    <source>
        <dbReference type="EMBL" id="CAK0852107.1"/>
    </source>
</evidence>
<dbReference type="SMART" id="SM00054">
    <property type="entry name" value="EFh"/>
    <property type="match status" value="3"/>
</dbReference>
<accession>A0ABN9U0C2</accession>
<keyword evidence="8" id="KW-1185">Reference proteome</keyword>
<dbReference type="PROSITE" id="PS50222">
    <property type="entry name" value="EF_HAND_2"/>
    <property type="match status" value="1"/>
</dbReference>
<name>A0ABN9U0C2_9DINO</name>
<feature type="compositionally biased region" description="Basic and acidic residues" evidence="5">
    <location>
        <begin position="21"/>
        <end position="35"/>
    </location>
</feature>
<evidence type="ECO:0000313" key="8">
    <source>
        <dbReference type="Proteomes" id="UP001189429"/>
    </source>
</evidence>
<feature type="non-terminal residue" evidence="7">
    <location>
        <position position="1"/>
    </location>
</feature>
<dbReference type="Pfam" id="PF13499">
    <property type="entry name" value="EF-hand_7"/>
    <property type="match status" value="1"/>
</dbReference>
<evidence type="ECO:0000256" key="2">
    <source>
        <dbReference type="ARBA" id="ARBA00022723"/>
    </source>
</evidence>
<dbReference type="InterPro" id="IPR011992">
    <property type="entry name" value="EF-hand-dom_pair"/>
</dbReference>
<evidence type="ECO:0000256" key="5">
    <source>
        <dbReference type="SAM" id="MobiDB-lite"/>
    </source>
</evidence>
<evidence type="ECO:0000256" key="3">
    <source>
        <dbReference type="ARBA" id="ARBA00022737"/>
    </source>
</evidence>
<evidence type="ECO:0000256" key="4">
    <source>
        <dbReference type="ARBA" id="ARBA00022990"/>
    </source>
</evidence>
<dbReference type="CDD" id="cd00051">
    <property type="entry name" value="EFh"/>
    <property type="match status" value="1"/>
</dbReference>
<proteinExistence type="predicted"/>
<protein>
    <recommendedName>
        <fullName evidence="1">Calmodulin</fullName>
    </recommendedName>
</protein>
<dbReference type="EMBL" id="CAUYUJ010015294">
    <property type="protein sequence ID" value="CAK0852107.1"/>
    <property type="molecule type" value="Genomic_DNA"/>
</dbReference>
<evidence type="ECO:0000256" key="1">
    <source>
        <dbReference type="ARBA" id="ARBA00020786"/>
    </source>
</evidence>
<dbReference type="InterPro" id="IPR002048">
    <property type="entry name" value="EF_hand_dom"/>
</dbReference>
<feature type="region of interest" description="Disordered" evidence="5">
    <location>
        <begin position="13"/>
        <end position="36"/>
    </location>
</feature>
<sequence>PFWLKPFRLKPVCPPSSPGRGQDRQEMAEGDDAREGMTSNEIARLEEAFQIWDREGHNMISWQPDFKYLWRSIGQNPTKADIERIYEDNKTDNGYFTLDLFMKIYDSEEPRYTKDPVRPEELIEAFKTFDKDGTGMISVPQLRYMMQCLGDPLEDEEADQFIDWADKEKAGIIKYEDLVDAMFDRDPKN</sequence>
<dbReference type="PANTHER" id="PTHR23048:SF0">
    <property type="entry name" value="CALMODULIN LIKE 3"/>
    <property type="match status" value="1"/>
</dbReference>
<comment type="caution">
    <text evidence="7">The sequence shown here is derived from an EMBL/GenBank/DDBJ whole genome shotgun (WGS) entry which is preliminary data.</text>
</comment>
<gene>
    <name evidence="7" type="ORF">PCOR1329_LOCUS44063</name>
</gene>
<dbReference type="Gene3D" id="1.10.238.10">
    <property type="entry name" value="EF-hand"/>
    <property type="match status" value="2"/>
</dbReference>
<keyword evidence="4" id="KW-0007">Acetylation</keyword>
<organism evidence="7 8">
    <name type="scientific">Prorocentrum cordatum</name>
    <dbReference type="NCBI Taxonomy" id="2364126"/>
    <lineage>
        <taxon>Eukaryota</taxon>
        <taxon>Sar</taxon>
        <taxon>Alveolata</taxon>
        <taxon>Dinophyceae</taxon>
        <taxon>Prorocentrales</taxon>
        <taxon>Prorocentraceae</taxon>
        <taxon>Prorocentrum</taxon>
    </lineage>
</organism>
<dbReference type="InterPro" id="IPR050230">
    <property type="entry name" value="CALM/Myosin/TropC-like"/>
</dbReference>
<evidence type="ECO:0000259" key="6">
    <source>
        <dbReference type="PROSITE" id="PS50222"/>
    </source>
</evidence>
<dbReference type="SUPFAM" id="SSF47473">
    <property type="entry name" value="EF-hand"/>
    <property type="match status" value="1"/>
</dbReference>
<dbReference type="PANTHER" id="PTHR23048">
    <property type="entry name" value="MYOSIN LIGHT CHAIN 1, 3"/>
    <property type="match status" value="1"/>
</dbReference>
<dbReference type="Proteomes" id="UP001189429">
    <property type="component" value="Unassembled WGS sequence"/>
</dbReference>